<accession>A0A5D4KKL8</accession>
<name>A0A5D4KKL8_9BACI</name>
<sequence>MGNRYSIVEEFKIRTLSFSAVLQIGDSKEITSFQKAFAVQRERELFFSSEGDFSQYPIYSEPIPFTPPPPPVAFTKLDECPIKVNKIDIIGSSFSSVLHIGQTENVFMEARVKNIRQLKPRGNDEV</sequence>
<dbReference type="Proteomes" id="UP000323317">
    <property type="component" value="Unassembled WGS sequence"/>
</dbReference>
<dbReference type="AlphaFoldDB" id="A0A5D4KKL8"/>
<dbReference type="InterPro" id="IPR024496">
    <property type="entry name" value="Spore_germ_GerPE"/>
</dbReference>
<reference evidence="1 2" key="1">
    <citation type="submission" date="2019-08" db="EMBL/GenBank/DDBJ databases">
        <title>Bacillus genomes from the desert of Cuatro Cienegas, Coahuila.</title>
        <authorList>
            <person name="Olmedo-Alvarez G."/>
        </authorList>
    </citation>
    <scope>NUCLEOTIDE SEQUENCE [LARGE SCALE GENOMIC DNA]</scope>
    <source>
        <strain evidence="1 2">CH40_1T</strain>
    </source>
</reference>
<dbReference type="RefSeq" id="WP_148945424.1">
    <property type="nucleotide sequence ID" value="NZ_JBNIKK010000002.1"/>
</dbReference>
<evidence type="ECO:0000313" key="2">
    <source>
        <dbReference type="Proteomes" id="UP000323317"/>
    </source>
</evidence>
<dbReference type="Pfam" id="PF10970">
    <property type="entry name" value="GerPE"/>
    <property type="match status" value="1"/>
</dbReference>
<evidence type="ECO:0000313" key="1">
    <source>
        <dbReference type="EMBL" id="TYR77841.1"/>
    </source>
</evidence>
<dbReference type="EMBL" id="VTEH01000001">
    <property type="protein sequence ID" value="TYR77841.1"/>
    <property type="molecule type" value="Genomic_DNA"/>
</dbReference>
<gene>
    <name evidence="1" type="ORF">FZC79_03250</name>
</gene>
<organism evidence="1 2">
    <name type="scientific">Rossellomorea vietnamensis</name>
    <dbReference type="NCBI Taxonomy" id="218284"/>
    <lineage>
        <taxon>Bacteria</taxon>
        <taxon>Bacillati</taxon>
        <taxon>Bacillota</taxon>
        <taxon>Bacilli</taxon>
        <taxon>Bacillales</taxon>
        <taxon>Bacillaceae</taxon>
        <taxon>Rossellomorea</taxon>
    </lineage>
</organism>
<comment type="caution">
    <text evidence="1">The sequence shown here is derived from an EMBL/GenBank/DDBJ whole genome shotgun (WGS) entry which is preliminary data.</text>
</comment>
<protein>
    <submittedName>
        <fullName evidence="1">Spore germination protein GerPE</fullName>
    </submittedName>
</protein>
<proteinExistence type="predicted"/>